<keyword evidence="2" id="KW-1185">Reference proteome</keyword>
<dbReference type="EMBL" id="ML121993">
    <property type="protein sequence ID" value="RPB17859.1"/>
    <property type="molecule type" value="Genomic_DNA"/>
</dbReference>
<evidence type="ECO:0000313" key="2">
    <source>
        <dbReference type="Proteomes" id="UP000267821"/>
    </source>
</evidence>
<name>A0A3N4L8S1_9PEZI</name>
<protein>
    <submittedName>
        <fullName evidence="1">Uncharacterized protein</fullName>
    </submittedName>
</protein>
<reference evidence="1 2" key="1">
    <citation type="journal article" date="2018" name="Nat. Ecol. Evol.">
        <title>Pezizomycetes genomes reveal the molecular basis of ectomycorrhizal truffle lifestyle.</title>
        <authorList>
            <person name="Murat C."/>
            <person name="Payen T."/>
            <person name="Noel B."/>
            <person name="Kuo A."/>
            <person name="Morin E."/>
            <person name="Chen J."/>
            <person name="Kohler A."/>
            <person name="Krizsan K."/>
            <person name="Balestrini R."/>
            <person name="Da Silva C."/>
            <person name="Montanini B."/>
            <person name="Hainaut M."/>
            <person name="Levati E."/>
            <person name="Barry K.W."/>
            <person name="Belfiori B."/>
            <person name="Cichocki N."/>
            <person name="Clum A."/>
            <person name="Dockter R.B."/>
            <person name="Fauchery L."/>
            <person name="Guy J."/>
            <person name="Iotti M."/>
            <person name="Le Tacon F."/>
            <person name="Lindquist E.A."/>
            <person name="Lipzen A."/>
            <person name="Malagnac F."/>
            <person name="Mello A."/>
            <person name="Molinier V."/>
            <person name="Miyauchi S."/>
            <person name="Poulain J."/>
            <person name="Riccioni C."/>
            <person name="Rubini A."/>
            <person name="Sitrit Y."/>
            <person name="Splivallo R."/>
            <person name="Traeger S."/>
            <person name="Wang M."/>
            <person name="Zifcakova L."/>
            <person name="Wipf D."/>
            <person name="Zambonelli A."/>
            <person name="Paolocci F."/>
            <person name="Nowrousian M."/>
            <person name="Ottonello S."/>
            <person name="Baldrian P."/>
            <person name="Spatafora J.W."/>
            <person name="Henrissat B."/>
            <person name="Nagy L.G."/>
            <person name="Aury J.M."/>
            <person name="Wincker P."/>
            <person name="Grigoriev I.V."/>
            <person name="Bonfante P."/>
            <person name="Martin F.M."/>
        </authorList>
    </citation>
    <scope>NUCLEOTIDE SEQUENCE [LARGE SCALE GENOMIC DNA]</scope>
    <source>
        <strain evidence="1 2">ATCC MYA-4762</strain>
    </source>
</reference>
<dbReference type="InParanoid" id="A0A3N4L8S1"/>
<dbReference type="AlphaFoldDB" id="A0A3N4L8S1"/>
<organism evidence="1 2">
    <name type="scientific">Terfezia boudieri ATCC MYA-4762</name>
    <dbReference type="NCBI Taxonomy" id="1051890"/>
    <lineage>
        <taxon>Eukaryota</taxon>
        <taxon>Fungi</taxon>
        <taxon>Dikarya</taxon>
        <taxon>Ascomycota</taxon>
        <taxon>Pezizomycotina</taxon>
        <taxon>Pezizomycetes</taxon>
        <taxon>Pezizales</taxon>
        <taxon>Pezizaceae</taxon>
        <taxon>Terfezia</taxon>
    </lineage>
</organism>
<proteinExistence type="predicted"/>
<accession>A0A3N4L8S1</accession>
<sequence>MLLMPLYTRFMDTISDCGCRDQIPGLEPTVKTTTQMAMGQAVEWQRYPCNCSKCKTVPTTPCGKYLMLK</sequence>
<evidence type="ECO:0000313" key="1">
    <source>
        <dbReference type="EMBL" id="RPB17859.1"/>
    </source>
</evidence>
<gene>
    <name evidence="1" type="ORF">L211DRAFT_523816</name>
</gene>
<dbReference type="Proteomes" id="UP000267821">
    <property type="component" value="Unassembled WGS sequence"/>
</dbReference>